<evidence type="ECO:0000256" key="4">
    <source>
        <dbReference type="ARBA" id="ARBA00022989"/>
    </source>
</evidence>
<proteinExistence type="predicted"/>
<keyword evidence="9" id="KW-1185">Reference proteome</keyword>
<keyword evidence="3 6" id="KW-0812">Transmembrane</keyword>
<dbReference type="InterPro" id="IPR051542">
    <property type="entry name" value="Hydrogenase_cytochrome"/>
</dbReference>
<comment type="subcellular location">
    <subcellularLocation>
        <location evidence="1">Cell membrane</location>
        <topology evidence="1">Multi-pass membrane protein</topology>
    </subcellularLocation>
</comment>
<evidence type="ECO:0000256" key="6">
    <source>
        <dbReference type="SAM" id="Phobius"/>
    </source>
</evidence>
<dbReference type="RefSeq" id="WP_114812569.1">
    <property type="nucleotide sequence ID" value="NZ_CP139965.1"/>
</dbReference>
<evidence type="ECO:0000313" key="8">
    <source>
        <dbReference type="EMBL" id="WQD77763.1"/>
    </source>
</evidence>
<keyword evidence="2" id="KW-1003">Cell membrane</keyword>
<dbReference type="PANTHER" id="PTHR30485:SF2">
    <property type="entry name" value="BLL0597 PROTEIN"/>
    <property type="match status" value="1"/>
</dbReference>
<dbReference type="PANTHER" id="PTHR30485">
    <property type="entry name" value="NI/FE-HYDROGENASE 1 B-TYPE CYTOCHROME SUBUNIT"/>
    <property type="match status" value="1"/>
</dbReference>
<keyword evidence="4 6" id="KW-1133">Transmembrane helix</keyword>
<sequence>MAPDHRDAPPPAALPSRTVLIWDWPVRLFHWLTVALVAAAYVTARFNWIDWHVRIGETLLVLVVFRLLWGCFGSQTARFASFVAAPAAALRHLRALARREPDVQAGHNPAGGWMVLLLLALLAAETLTGLYVYNDVADEGPLSEVVPAAVSNAITALHSILWDALAVAVALHVCAVALYAFVWGQNLVRPMLDGRKQLPAHVREPRRAPLWLAILLFALAAGAVTLLANAI</sequence>
<feature type="transmembrane region" description="Helical" evidence="6">
    <location>
        <begin position="164"/>
        <end position="188"/>
    </location>
</feature>
<feature type="transmembrane region" description="Helical" evidence="6">
    <location>
        <begin position="113"/>
        <end position="133"/>
    </location>
</feature>
<accession>A0ABZ0WKB3</accession>
<dbReference type="InterPro" id="IPR011577">
    <property type="entry name" value="Cyt_b561_bac/Ni-Hgenase"/>
</dbReference>
<evidence type="ECO:0000256" key="5">
    <source>
        <dbReference type="ARBA" id="ARBA00023136"/>
    </source>
</evidence>
<dbReference type="Pfam" id="PF01292">
    <property type="entry name" value="Ni_hydr_CYTB"/>
    <property type="match status" value="1"/>
</dbReference>
<feature type="domain" description="Cytochrome b561 bacterial/Ni-hydrogenase" evidence="7">
    <location>
        <begin position="22"/>
        <end position="194"/>
    </location>
</feature>
<dbReference type="Gene3D" id="1.20.950.20">
    <property type="entry name" value="Transmembrane di-heme cytochromes, Chain C"/>
    <property type="match status" value="1"/>
</dbReference>
<protein>
    <submittedName>
        <fullName evidence="8">Cytochrome b/b6 domain-containing protein</fullName>
    </submittedName>
</protein>
<organism evidence="8 9">
    <name type="scientific">Paraburkholderia kururiensis</name>
    <dbReference type="NCBI Taxonomy" id="984307"/>
    <lineage>
        <taxon>Bacteria</taxon>
        <taxon>Pseudomonadati</taxon>
        <taxon>Pseudomonadota</taxon>
        <taxon>Betaproteobacteria</taxon>
        <taxon>Burkholderiales</taxon>
        <taxon>Burkholderiaceae</taxon>
        <taxon>Paraburkholderia</taxon>
    </lineage>
</organism>
<dbReference type="InterPro" id="IPR016174">
    <property type="entry name" value="Di-haem_cyt_TM"/>
</dbReference>
<name>A0ABZ0WKB3_9BURK</name>
<evidence type="ECO:0000259" key="7">
    <source>
        <dbReference type="Pfam" id="PF01292"/>
    </source>
</evidence>
<evidence type="ECO:0000256" key="1">
    <source>
        <dbReference type="ARBA" id="ARBA00004651"/>
    </source>
</evidence>
<feature type="transmembrane region" description="Helical" evidence="6">
    <location>
        <begin position="28"/>
        <end position="44"/>
    </location>
</feature>
<reference evidence="8 9" key="1">
    <citation type="submission" date="2023-12" db="EMBL/GenBank/DDBJ databases">
        <title>Genome sequencing and assembly of bacterial species from a model synthetic community.</title>
        <authorList>
            <person name="Hogle S.L."/>
        </authorList>
    </citation>
    <scope>NUCLEOTIDE SEQUENCE [LARGE SCALE GENOMIC DNA]</scope>
    <source>
        <strain evidence="8 9">HAMBI 2494</strain>
    </source>
</reference>
<feature type="transmembrane region" description="Helical" evidence="6">
    <location>
        <begin position="209"/>
        <end position="228"/>
    </location>
</feature>
<gene>
    <name evidence="8" type="ORF">U0042_27625</name>
</gene>
<evidence type="ECO:0000256" key="2">
    <source>
        <dbReference type="ARBA" id="ARBA00022475"/>
    </source>
</evidence>
<keyword evidence="5 6" id="KW-0472">Membrane</keyword>
<dbReference type="Proteomes" id="UP001325479">
    <property type="component" value="Chromosome"/>
</dbReference>
<dbReference type="SUPFAM" id="SSF81342">
    <property type="entry name" value="Transmembrane di-heme cytochromes"/>
    <property type="match status" value="1"/>
</dbReference>
<evidence type="ECO:0000256" key="3">
    <source>
        <dbReference type="ARBA" id="ARBA00022692"/>
    </source>
</evidence>
<dbReference type="EMBL" id="CP139965">
    <property type="protein sequence ID" value="WQD77763.1"/>
    <property type="molecule type" value="Genomic_DNA"/>
</dbReference>
<evidence type="ECO:0000313" key="9">
    <source>
        <dbReference type="Proteomes" id="UP001325479"/>
    </source>
</evidence>